<dbReference type="EMBL" id="KV722461">
    <property type="protein sequence ID" value="OCH88145.1"/>
    <property type="molecule type" value="Genomic_DNA"/>
</dbReference>
<organism evidence="11 12">
    <name type="scientific">Obba rivulosa</name>
    <dbReference type="NCBI Taxonomy" id="1052685"/>
    <lineage>
        <taxon>Eukaryota</taxon>
        <taxon>Fungi</taxon>
        <taxon>Dikarya</taxon>
        <taxon>Basidiomycota</taxon>
        <taxon>Agaricomycotina</taxon>
        <taxon>Agaricomycetes</taxon>
        <taxon>Polyporales</taxon>
        <taxon>Gelatoporiaceae</taxon>
        <taxon>Obba</taxon>
    </lineage>
</organism>
<evidence type="ECO:0000256" key="8">
    <source>
        <dbReference type="PIRSR" id="PIRSR602401-1"/>
    </source>
</evidence>
<dbReference type="GO" id="GO:0005506">
    <property type="term" value="F:iron ion binding"/>
    <property type="evidence" value="ECO:0007669"/>
    <property type="project" value="InterPro"/>
</dbReference>
<comment type="similarity">
    <text evidence="2 9">Belongs to the cytochrome P450 family.</text>
</comment>
<keyword evidence="3 8" id="KW-0349">Heme</keyword>
<keyword evidence="4 8" id="KW-0479">Metal-binding</keyword>
<dbReference type="InterPro" id="IPR036396">
    <property type="entry name" value="Cyt_P450_sf"/>
</dbReference>
<feature type="transmembrane region" description="Helical" evidence="10">
    <location>
        <begin position="44"/>
        <end position="64"/>
    </location>
</feature>
<dbReference type="Pfam" id="PF00067">
    <property type="entry name" value="p450"/>
    <property type="match status" value="1"/>
</dbReference>
<keyword evidence="6 8" id="KW-0408">Iron</keyword>
<dbReference type="Gene3D" id="1.10.630.10">
    <property type="entry name" value="Cytochrome P450"/>
    <property type="match status" value="1"/>
</dbReference>
<keyword evidence="10" id="KW-0472">Membrane</keyword>
<evidence type="ECO:0000256" key="9">
    <source>
        <dbReference type="RuleBase" id="RU000461"/>
    </source>
</evidence>
<dbReference type="InterPro" id="IPR002401">
    <property type="entry name" value="Cyt_P450_E_grp-I"/>
</dbReference>
<evidence type="ECO:0000256" key="6">
    <source>
        <dbReference type="ARBA" id="ARBA00023004"/>
    </source>
</evidence>
<dbReference type="InterPro" id="IPR001128">
    <property type="entry name" value="Cyt_P450"/>
</dbReference>
<evidence type="ECO:0000256" key="1">
    <source>
        <dbReference type="ARBA" id="ARBA00001971"/>
    </source>
</evidence>
<feature type="binding site" description="axial binding residue" evidence="8">
    <location>
        <position position="516"/>
    </location>
    <ligand>
        <name>heme</name>
        <dbReference type="ChEBI" id="CHEBI:30413"/>
    </ligand>
    <ligandPart>
        <name>Fe</name>
        <dbReference type="ChEBI" id="CHEBI:18248"/>
    </ligandPart>
</feature>
<feature type="transmembrane region" description="Helical" evidence="10">
    <location>
        <begin position="12"/>
        <end position="32"/>
    </location>
</feature>
<dbReference type="PANTHER" id="PTHR24287:SF1">
    <property type="entry name" value="P450, PUTATIVE (EUROFUNG)-RELATED"/>
    <property type="match status" value="1"/>
</dbReference>
<gene>
    <name evidence="11" type="ORF">OBBRIDRAFT_795548</name>
</gene>
<dbReference type="GO" id="GO:0004497">
    <property type="term" value="F:monooxygenase activity"/>
    <property type="evidence" value="ECO:0007669"/>
    <property type="project" value="UniProtKB-KW"/>
</dbReference>
<dbReference type="PRINTS" id="PR00385">
    <property type="entry name" value="P450"/>
</dbReference>
<protein>
    <submittedName>
        <fullName evidence="11">Cytochrome P450</fullName>
    </submittedName>
</protein>
<keyword evidence="10" id="KW-0812">Transmembrane</keyword>
<keyword evidence="12" id="KW-1185">Reference proteome</keyword>
<evidence type="ECO:0000256" key="3">
    <source>
        <dbReference type="ARBA" id="ARBA00022617"/>
    </source>
</evidence>
<dbReference type="PANTHER" id="PTHR24287">
    <property type="entry name" value="P450, PUTATIVE (EUROFUNG)-RELATED"/>
    <property type="match status" value="1"/>
</dbReference>
<dbReference type="Proteomes" id="UP000250043">
    <property type="component" value="Unassembled WGS sequence"/>
</dbReference>
<comment type="cofactor">
    <cofactor evidence="1 8">
        <name>heme</name>
        <dbReference type="ChEBI" id="CHEBI:30413"/>
    </cofactor>
</comment>
<evidence type="ECO:0000256" key="4">
    <source>
        <dbReference type="ARBA" id="ARBA00022723"/>
    </source>
</evidence>
<keyword evidence="7 9" id="KW-0503">Monooxygenase</keyword>
<evidence type="ECO:0000256" key="7">
    <source>
        <dbReference type="ARBA" id="ARBA00023033"/>
    </source>
</evidence>
<dbReference type="OrthoDB" id="1470350at2759"/>
<keyword evidence="10" id="KW-1133">Transmembrane helix</keyword>
<dbReference type="SUPFAM" id="SSF48264">
    <property type="entry name" value="Cytochrome P450"/>
    <property type="match status" value="1"/>
</dbReference>
<dbReference type="CDD" id="cd11063">
    <property type="entry name" value="CYP52"/>
    <property type="match status" value="1"/>
</dbReference>
<dbReference type="InterPro" id="IPR017972">
    <property type="entry name" value="Cyt_P450_CS"/>
</dbReference>
<dbReference type="PROSITE" id="PS00086">
    <property type="entry name" value="CYTOCHROME_P450"/>
    <property type="match status" value="1"/>
</dbReference>
<dbReference type="GO" id="GO:0016705">
    <property type="term" value="F:oxidoreductase activity, acting on paired donors, with incorporation or reduction of molecular oxygen"/>
    <property type="evidence" value="ECO:0007669"/>
    <property type="project" value="InterPro"/>
</dbReference>
<dbReference type="PRINTS" id="PR00463">
    <property type="entry name" value="EP450I"/>
</dbReference>
<evidence type="ECO:0000313" key="12">
    <source>
        <dbReference type="Proteomes" id="UP000250043"/>
    </source>
</evidence>
<evidence type="ECO:0000256" key="2">
    <source>
        <dbReference type="ARBA" id="ARBA00010617"/>
    </source>
</evidence>
<evidence type="ECO:0000256" key="5">
    <source>
        <dbReference type="ARBA" id="ARBA00023002"/>
    </source>
</evidence>
<proteinExistence type="inferred from homology"/>
<reference evidence="11 12" key="1">
    <citation type="submission" date="2016-07" db="EMBL/GenBank/DDBJ databases">
        <title>Draft genome of the white-rot fungus Obba rivulosa 3A-2.</title>
        <authorList>
            <consortium name="DOE Joint Genome Institute"/>
            <person name="Miettinen O."/>
            <person name="Riley R."/>
            <person name="Acob R."/>
            <person name="Barry K."/>
            <person name="Cullen D."/>
            <person name="De Vries R."/>
            <person name="Hainaut M."/>
            <person name="Hatakka A."/>
            <person name="Henrissat B."/>
            <person name="Hilden K."/>
            <person name="Kuo R."/>
            <person name="Labutti K."/>
            <person name="Lipzen A."/>
            <person name="Makela M.R."/>
            <person name="Sandor L."/>
            <person name="Spatafora J.W."/>
            <person name="Grigoriev I.V."/>
            <person name="Hibbett D.S."/>
        </authorList>
    </citation>
    <scope>NUCLEOTIDE SEQUENCE [LARGE SCALE GENOMIC DNA]</scope>
    <source>
        <strain evidence="11 12">3A-2</strain>
    </source>
</reference>
<dbReference type="InterPro" id="IPR047146">
    <property type="entry name" value="Cyt_P450_E_CYP52_fungi"/>
</dbReference>
<accession>A0A8E2ATN1</accession>
<keyword evidence="5 9" id="KW-0560">Oxidoreductase</keyword>
<sequence length="593" mass="67858">MTMAVPPGLWYIFNRFPGVLAPPAIVYVASILCRNYYRIDIPTWALVPAYVFSLPLALFLAVQWRRFANNRNAARLNAVLPPMVDFKWPGSIDNIRKVVHATKHGYLGEMFIQWSEKYGPMFNSPILFEDRIFTTEPEHIKAILATDFTSFEKGPSFFNQLKTLMGTGVFNSDGEMWKFHRGVARPFFSRDRISHFDIFDRHAEDAIRKMKARLREGHAVDFQDLVSRFTLDSATEFLFGKDVRSLSAPLPYPPHAPGAREKNAAAEAHPANQFAKAFLDAQVATTMRSRFLGAWPLFEFWEDKVARHMASIDAFVDPIVQDALAQRKDKGGEAGEEPGDEETLLGHLINMTEDAQILKDETLNILLAGRDTTAATLTYAMYVLAVHPEILQRLRREVLEKVGPVRRPTYDDIREMKYLRAFINEVLRLYPPVPFNIRTSNKATVWPSKRADGKGYYIPPNVRSPYSVFVMHRRKDLWGPDALKFDPDRFLDERVQKYLTPNPFIFLPFNAGPRICLGQQFAYNEVSFMLVRLLQQFEFVELAPEANPDALPPQSVRESAGRAILSDGQEKVWLKSHLTLYANHGLWVKMRSV</sequence>
<evidence type="ECO:0000256" key="10">
    <source>
        <dbReference type="SAM" id="Phobius"/>
    </source>
</evidence>
<name>A0A8E2ATN1_9APHY</name>
<dbReference type="AlphaFoldDB" id="A0A8E2ATN1"/>
<dbReference type="GO" id="GO:0020037">
    <property type="term" value="F:heme binding"/>
    <property type="evidence" value="ECO:0007669"/>
    <property type="project" value="InterPro"/>
</dbReference>
<evidence type="ECO:0000313" key="11">
    <source>
        <dbReference type="EMBL" id="OCH88145.1"/>
    </source>
</evidence>